<comment type="caution">
    <text evidence="2">The sequence shown here is derived from an EMBL/GenBank/DDBJ whole genome shotgun (WGS) entry which is preliminary data.</text>
</comment>
<evidence type="ECO:0000313" key="3">
    <source>
        <dbReference type="Proteomes" id="UP000198406"/>
    </source>
</evidence>
<dbReference type="Pfam" id="PF00122">
    <property type="entry name" value="E1-E2_ATPase"/>
    <property type="match status" value="1"/>
</dbReference>
<name>A0A1Z5KGT1_FISSO</name>
<sequence length="208" mass="22561">MQLSQAQQDLVANVKADVEKGLTTDEAAARREKQGYFNTVDPPINCPSWVCCLLPCINHVPSMQAFVRIKPDDAELKRNGKWVRYDAASLVIGDIIRLEEGDVIPADCVVLTLEEGTSELLVDHRSVTGEEKPRSAKRRGDFVQPTQLFWGGRVVLGSAIAVTTAVGSETLVASLIRDGRFPPNCDIVSAVDDADEEAGISLMARGPT</sequence>
<reference evidence="2 3" key="1">
    <citation type="journal article" date="2015" name="Plant Cell">
        <title>Oil accumulation by the oleaginous diatom Fistulifera solaris as revealed by the genome and transcriptome.</title>
        <authorList>
            <person name="Tanaka T."/>
            <person name="Maeda Y."/>
            <person name="Veluchamy A."/>
            <person name="Tanaka M."/>
            <person name="Abida H."/>
            <person name="Marechal E."/>
            <person name="Bowler C."/>
            <person name="Muto M."/>
            <person name="Sunaga Y."/>
            <person name="Tanaka M."/>
            <person name="Yoshino T."/>
            <person name="Taniguchi T."/>
            <person name="Fukuda Y."/>
            <person name="Nemoto M."/>
            <person name="Matsumoto M."/>
            <person name="Wong P.S."/>
            <person name="Aburatani S."/>
            <person name="Fujibuchi W."/>
        </authorList>
    </citation>
    <scope>NUCLEOTIDE SEQUENCE [LARGE SCALE GENOMIC DNA]</scope>
    <source>
        <strain evidence="2 3">JPCC DA0580</strain>
    </source>
</reference>
<keyword evidence="3" id="KW-1185">Reference proteome</keyword>
<feature type="domain" description="P-type ATPase A" evidence="1">
    <location>
        <begin position="70"/>
        <end position="177"/>
    </location>
</feature>
<dbReference type="PANTHER" id="PTHR42861">
    <property type="entry name" value="CALCIUM-TRANSPORTING ATPASE"/>
    <property type="match status" value="1"/>
</dbReference>
<dbReference type="Gene3D" id="2.70.150.10">
    <property type="entry name" value="Calcium-transporting ATPase, cytoplasmic transduction domain A"/>
    <property type="match status" value="1"/>
</dbReference>
<dbReference type="InParanoid" id="A0A1Z5KGT1"/>
<dbReference type="AlphaFoldDB" id="A0A1Z5KGT1"/>
<dbReference type="InterPro" id="IPR059000">
    <property type="entry name" value="ATPase_P-type_domA"/>
</dbReference>
<evidence type="ECO:0000259" key="1">
    <source>
        <dbReference type="Pfam" id="PF00122"/>
    </source>
</evidence>
<protein>
    <recommendedName>
        <fullName evidence="1">P-type ATPase A domain-containing protein</fullName>
    </recommendedName>
</protein>
<dbReference type="InterPro" id="IPR008250">
    <property type="entry name" value="ATPase_P-typ_transduc_dom_A_sf"/>
</dbReference>
<dbReference type="EMBL" id="BDSP01000223">
    <property type="protein sequence ID" value="GAX25416.1"/>
    <property type="molecule type" value="Genomic_DNA"/>
</dbReference>
<gene>
    <name evidence="2" type="ORF">FisN_5Lh518</name>
</gene>
<accession>A0A1Z5KGT1</accession>
<evidence type="ECO:0000313" key="2">
    <source>
        <dbReference type="EMBL" id="GAX25416.1"/>
    </source>
</evidence>
<proteinExistence type="predicted"/>
<organism evidence="2 3">
    <name type="scientific">Fistulifera solaris</name>
    <name type="common">Oleaginous diatom</name>
    <dbReference type="NCBI Taxonomy" id="1519565"/>
    <lineage>
        <taxon>Eukaryota</taxon>
        <taxon>Sar</taxon>
        <taxon>Stramenopiles</taxon>
        <taxon>Ochrophyta</taxon>
        <taxon>Bacillariophyta</taxon>
        <taxon>Bacillariophyceae</taxon>
        <taxon>Bacillariophycidae</taxon>
        <taxon>Naviculales</taxon>
        <taxon>Naviculaceae</taxon>
        <taxon>Fistulifera</taxon>
    </lineage>
</organism>
<dbReference type="OrthoDB" id="116380at2759"/>
<dbReference type="Proteomes" id="UP000198406">
    <property type="component" value="Unassembled WGS sequence"/>
</dbReference>
<dbReference type="SUPFAM" id="SSF81653">
    <property type="entry name" value="Calcium ATPase, transduction domain A"/>
    <property type="match status" value="1"/>
</dbReference>